<dbReference type="GO" id="GO:0006094">
    <property type="term" value="P:gluconeogenesis"/>
    <property type="evidence" value="ECO:0007669"/>
    <property type="project" value="UniProtKB-KW"/>
</dbReference>
<evidence type="ECO:0000256" key="2">
    <source>
        <dbReference type="ARBA" id="ARBA00006604"/>
    </source>
</evidence>
<dbReference type="Proteomes" id="UP000006241">
    <property type="component" value="Unassembled WGS sequence"/>
</dbReference>
<evidence type="ECO:0000256" key="5">
    <source>
        <dbReference type="ARBA" id="ARBA00023235"/>
    </source>
</evidence>
<proteinExistence type="inferred from homology"/>
<dbReference type="GO" id="GO:0005829">
    <property type="term" value="C:cytosol"/>
    <property type="evidence" value="ECO:0007669"/>
    <property type="project" value="TreeGrafter"/>
</dbReference>
<dbReference type="PRINTS" id="PR00662">
    <property type="entry name" value="G6PISOMERASE"/>
</dbReference>
<gene>
    <name evidence="9" type="primary">pgi</name>
    <name evidence="9" type="ORF">HMPREF0765_0196</name>
</gene>
<evidence type="ECO:0000256" key="8">
    <source>
        <dbReference type="SAM" id="Phobius"/>
    </source>
</evidence>
<keyword evidence="8" id="KW-1133">Transmembrane helix</keyword>
<dbReference type="InterPro" id="IPR035476">
    <property type="entry name" value="SIS_PGI_1"/>
</dbReference>
<dbReference type="InterPro" id="IPR018189">
    <property type="entry name" value="Phosphoglucose_isomerase_CS"/>
</dbReference>
<dbReference type="PANTHER" id="PTHR11469">
    <property type="entry name" value="GLUCOSE-6-PHOSPHATE ISOMERASE"/>
    <property type="match status" value="1"/>
</dbReference>
<evidence type="ECO:0000256" key="3">
    <source>
        <dbReference type="ARBA" id="ARBA00022432"/>
    </source>
</evidence>
<comment type="catalytic activity">
    <reaction evidence="6 7">
        <text>alpha-D-glucose 6-phosphate = beta-D-fructose 6-phosphate</text>
        <dbReference type="Rhea" id="RHEA:11816"/>
        <dbReference type="ChEBI" id="CHEBI:57634"/>
        <dbReference type="ChEBI" id="CHEBI:58225"/>
        <dbReference type="EC" id="5.3.1.9"/>
    </reaction>
</comment>
<dbReference type="SUPFAM" id="SSF53697">
    <property type="entry name" value="SIS domain"/>
    <property type="match status" value="1"/>
</dbReference>
<organism evidence="9 10">
    <name type="scientific">Sphingobacterium spiritivorum ATCC 33300</name>
    <dbReference type="NCBI Taxonomy" id="525372"/>
    <lineage>
        <taxon>Bacteria</taxon>
        <taxon>Pseudomonadati</taxon>
        <taxon>Bacteroidota</taxon>
        <taxon>Sphingobacteriia</taxon>
        <taxon>Sphingobacteriales</taxon>
        <taxon>Sphingobacteriaceae</taxon>
        <taxon>Sphingobacterium</taxon>
    </lineage>
</organism>
<dbReference type="PANTHER" id="PTHR11469:SF1">
    <property type="entry name" value="GLUCOSE-6-PHOSPHATE ISOMERASE"/>
    <property type="match status" value="1"/>
</dbReference>
<dbReference type="Pfam" id="PF00342">
    <property type="entry name" value="PGI"/>
    <property type="match status" value="1"/>
</dbReference>
<dbReference type="GO" id="GO:0004347">
    <property type="term" value="F:glucose-6-phosphate isomerase activity"/>
    <property type="evidence" value="ECO:0007669"/>
    <property type="project" value="UniProtKB-EC"/>
</dbReference>
<dbReference type="HOGENOM" id="CLU_017947_1_1_10"/>
<dbReference type="CDD" id="cd05015">
    <property type="entry name" value="SIS_PGI_1"/>
    <property type="match status" value="1"/>
</dbReference>
<dbReference type="GO" id="GO:0051156">
    <property type="term" value="P:glucose 6-phosphate metabolic process"/>
    <property type="evidence" value="ECO:0007669"/>
    <property type="project" value="TreeGrafter"/>
</dbReference>
<dbReference type="GO" id="GO:0006096">
    <property type="term" value="P:glycolytic process"/>
    <property type="evidence" value="ECO:0007669"/>
    <property type="project" value="UniProtKB-UniPathway"/>
</dbReference>
<evidence type="ECO:0000256" key="7">
    <source>
        <dbReference type="RuleBase" id="RU000612"/>
    </source>
</evidence>
<dbReference type="UniPathway" id="UPA00109">
    <property type="reaction ID" value="UER00181"/>
</dbReference>
<dbReference type="FunFam" id="3.40.50.10490:FF:000004">
    <property type="entry name" value="Glucose-6-phosphate isomerase"/>
    <property type="match status" value="1"/>
</dbReference>
<evidence type="ECO:0000256" key="1">
    <source>
        <dbReference type="ARBA" id="ARBA00004926"/>
    </source>
</evidence>
<reference evidence="9 10" key="1">
    <citation type="submission" date="2009-01" db="EMBL/GenBank/DDBJ databases">
        <authorList>
            <person name="Qin X."/>
            <person name="Bachman B."/>
            <person name="Battles P."/>
            <person name="Bell A."/>
            <person name="Bess C."/>
            <person name="Bickham C."/>
            <person name="Chaboub L."/>
            <person name="Chen D."/>
            <person name="Coyle M."/>
            <person name="Deiros D.R."/>
            <person name="Dinh H."/>
            <person name="Forbes L."/>
            <person name="Fowler G."/>
            <person name="Francisco L."/>
            <person name="Fu Q."/>
            <person name="Gubbala S."/>
            <person name="Hale W."/>
            <person name="Han Y."/>
            <person name="Hemphill L."/>
            <person name="Highlander S.K."/>
            <person name="Hirani K."/>
            <person name="Hogues M."/>
            <person name="Jackson L."/>
            <person name="Jakkamsetti A."/>
            <person name="Javaid M."/>
            <person name="Jiang H."/>
            <person name="Korchina V."/>
            <person name="Kovar C."/>
            <person name="Lara F."/>
            <person name="Lee S."/>
            <person name="Mata R."/>
            <person name="Mathew T."/>
            <person name="Moen C."/>
            <person name="Morales K."/>
            <person name="Munidasa M."/>
            <person name="Nazareth L."/>
            <person name="Ngo R."/>
            <person name="Nguyen L."/>
            <person name="Okwuonu G."/>
            <person name="Ongeri F."/>
            <person name="Patil S."/>
            <person name="Petrosino J."/>
            <person name="Pham C."/>
            <person name="Pham P."/>
            <person name="Pu L.-L."/>
            <person name="Puazo M."/>
            <person name="Raj R."/>
            <person name="Reid J."/>
            <person name="Rouhana J."/>
            <person name="Saada N."/>
            <person name="Shang Y."/>
            <person name="Simmons D."/>
            <person name="Thornton R."/>
            <person name="Warren J."/>
            <person name="Weissenberger G."/>
            <person name="Zhang J."/>
            <person name="Zhang L."/>
            <person name="Zhou C."/>
            <person name="Zhu D."/>
            <person name="Muzny D."/>
            <person name="Worley K."/>
            <person name="Gibbs R."/>
        </authorList>
    </citation>
    <scope>NUCLEOTIDE SEQUENCE [LARGE SCALE GENOMIC DNA]</scope>
    <source>
        <strain evidence="9 10">ATCC 33300</strain>
    </source>
</reference>
<dbReference type="EMBL" id="ACHB01000003">
    <property type="protein sequence ID" value="EEI94210.1"/>
    <property type="molecule type" value="Genomic_DNA"/>
</dbReference>
<keyword evidence="5 7" id="KW-0413">Isomerase</keyword>
<evidence type="ECO:0000256" key="4">
    <source>
        <dbReference type="ARBA" id="ARBA00023152"/>
    </source>
</evidence>
<name>C2FS90_SPHSI</name>
<keyword evidence="8" id="KW-0812">Transmembrane</keyword>
<dbReference type="PROSITE" id="PS51463">
    <property type="entry name" value="P_GLUCOSE_ISOMERASE_3"/>
    <property type="match status" value="1"/>
</dbReference>
<keyword evidence="8" id="KW-0472">Membrane</keyword>
<keyword evidence="4 7" id="KW-0324">Glycolysis</keyword>
<dbReference type="PROSITE" id="PS00765">
    <property type="entry name" value="P_GLUCOSE_ISOMERASE_1"/>
    <property type="match status" value="1"/>
</dbReference>
<keyword evidence="3 7" id="KW-0312">Gluconeogenesis</keyword>
<comment type="similarity">
    <text evidence="2 7">Belongs to the GPI family.</text>
</comment>
<dbReference type="Gene3D" id="3.40.50.10490">
    <property type="entry name" value="Glucose-6-phosphate isomerase like protein, domain 1"/>
    <property type="match status" value="3"/>
</dbReference>
<dbReference type="GO" id="GO:0097367">
    <property type="term" value="F:carbohydrate derivative binding"/>
    <property type="evidence" value="ECO:0007669"/>
    <property type="project" value="InterPro"/>
</dbReference>
<dbReference type="InterPro" id="IPR046348">
    <property type="entry name" value="SIS_dom_sf"/>
</dbReference>
<sequence length="360" mass="40407">MLPRIDFTQTNAYKYLTDHYITINQESLKELFQKDPQRFDKFSVQLEDILVDYSKNRINEETIALLIQLAKECQLGVAIKAMFSGEKINETEGREVLHTALRNQSGKPVLVDGKDVMPQINAVLDHMESFTNEILSGSWKGFTGKVITDVVNIGIGGSDLGPVMVTEALKAYKTHLNVHFVSNVDSTHIVETLKGLNAETTLFLIASKTFTTQETMANAGSAREWFLNSGAKESDIAKHFAALSTNAEAVSAFGIDTRNMFEFWDWVGGRYSLWSAIGLSISLALGFNNFKELLKGAYIADEHFQTAPFEENIPVLLAVLGIWYNNFLMLKAMLFFHMINIFTALLPISNREIWRATVNM</sequence>
<evidence type="ECO:0000313" key="10">
    <source>
        <dbReference type="Proteomes" id="UP000006241"/>
    </source>
</evidence>
<protein>
    <recommendedName>
        <fullName evidence="7">Glucose-6-phosphate isomerase</fullName>
        <ecNumber evidence="7">5.3.1.9</ecNumber>
    </recommendedName>
</protein>
<comment type="pathway">
    <text evidence="1 7">Carbohydrate degradation; glycolysis; D-glyceraldehyde 3-phosphate and glycerone phosphate from D-glucose: step 2/4.</text>
</comment>
<dbReference type="InterPro" id="IPR001672">
    <property type="entry name" value="G6P_Isomerase"/>
</dbReference>
<feature type="transmembrane region" description="Helical" evidence="8">
    <location>
        <begin position="322"/>
        <end position="346"/>
    </location>
</feature>
<dbReference type="GO" id="GO:0048029">
    <property type="term" value="F:monosaccharide binding"/>
    <property type="evidence" value="ECO:0007669"/>
    <property type="project" value="TreeGrafter"/>
</dbReference>
<evidence type="ECO:0000313" key="9">
    <source>
        <dbReference type="EMBL" id="EEI94210.1"/>
    </source>
</evidence>
<comment type="caution">
    <text evidence="9">The sequence shown here is derived from an EMBL/GenBank/DDBJ whole genome shotgun (WGS) entry which is preliminary data.</text>
</comment>
<evidence type="ECO:0000256" key="6">
    <source>
        <dbReference type="ARBA" id="ARBA00029321"/>
    </source>
</evidence>
<accession>C2FS90</accession>
<dbReference type="EC" id="5.3.1.9" evidence="7"/>
<dbReference type="AlphaFoldDB" id="C2FS90"/>